<gene>
    <name evidence="2" type="ORF">SAMN04489859_104430</name>
</gene>
<dbReference type="InterPro" id="IPR025391">
    <property type="entry name" value="DUF4123"/>
</dbReference>
<dbReference type="STRING" id="34002.SAMN04489859_104430"/>
<evidence type="ECO:0000259" key="1">
    <source>
        <dbReference type="Pfam" id="PF13503"/>
    </source>
</evidence>
<organism evidence="2 3">
    <name type="scientific">Paracoccus alcaliphilus</name>
    <dbReference type="NCBI Taxonomy" id="34002"/>
    <lineage>
        <taxon>Bacteria</taxon>
        <taxon>Pseudomonadati</taxon>
        <taxon>Pseudomonadota</taxon>
        <taxon>Alphaproteobacteria</taxon>
        <taxon>Rhodobacterales</taxon>
        <taxon>Paracoccaceae</taxon>
        <taxon>Paracoccus</taxon>
    </lineage>
</organism>
<evidence type="ECO:0000313" key="3">
    <source>
        <dbReference type="Proteomes" id="UP000199054"/>
    </source>
</evidence>
<dbReference type="AlphaFoldDB" id="A0A1H8MST4"/>
<accession>A0A1H8MST4</accession>
<feature type="domain" description="DUF4123" evidence="1">
    <location>
        <begin position="39"/>
        <end position="155"/>
    </location>
</feature>
<reference evidence="2 3" key="1">
    <citation type="submission" date="2016-10" db="EMBL/GenBank/DDBJ databases">
        <authorList>
            <person name="de Groot N.N."/>
        </authorList>
    </citation>
    <scope>NUCLEOTIDE SEQUENCE [LARGE SCALE GENOMIC DNA]</scope>
    <source>
        <strain evidence="2 3">DSM 8512</strain>
    </source>
</reference>
<dbReference type="Proteomes" id="UP000199054">
    <property type="component" value="Unassembled WGS sequence"/>
</dbReference>
<evidence type="ECO:0000313" key="2">
    <source>
        <dbReference type="EMBL" id="SEO20304.1"/>
    </source>
</evidence>
<name>A0A1H8MST4_9RHOB</name>
<proteinExistence type="predicted"/>
<dbReference type="Pfam" id="PF13503">
    <property type="entry name" value="DUF4123"/>
    <property type="match status" value="1"/>
</dbReference>
<protein>
    <recommendedName>
        <fullName evidence="1">DUF4123 domain-containing protein</fullName>
    </recommendedName>
</protein>
<dbReference type="EMBL" id="FODE01000044">
    <property type="protein sequence ID" value="SEO20304.1"/>
    <property type="molecule type" value="Genomic_DNA"/>
</dbReference>
<keyword evidence="3" id="KW-1185">Reference proteome</keyword>
<sequence>MTLFEGVAPLDAQFGQWPRKSIPDVLHEHVLGADGLQGYALVDAALLPDLEVRLARSGLPGSCLFDGAASGQLGAVAPWLVSLGEDDELTRSLFTRGRPNQSLWDAGAAVFIRSDMSLDDVRHQLRKLTQVPDKDGHWMFLRFWNPLFARYLLTYGSPYTRMRLLAAGPMMMRGADPDSFLIWSLPEEAHGRKPPSPFVLQPEDHHALRLATMDAFAGRVLDWLNSAYGFLPGSLDAQRFVLELCHHARARLGLRSEREVSDYIAASWLLREPAERRQDCRPLAHEIPQATWARIHDTAFEIARNQHPEAAE</sequence>